<evidence type="ECO:0000256" key="6">
    <source>
        <dbReference type="RuleBase" id="RU003870"/>
    </source>
</evidence>
<accession>A0A3N1M459</accession>
<keyword evidence="2 4" id="KW-0689">Ribosomal protein</keyword>
<dbReference type="GO" id="GO:0003735">
    <property type="term" value="F:structural constituent of ribosome"/>
    <property type="evidence" value="ECO:0007669"/>
    <property type="project" value="UniProtKB-UniRule"/>
</dbReference>
<proteinExistence type="inferred from homology"/>
<evidence type="ECO:0000259" key="7">
    <source>
        <dbReference type="Pfam" id="PF00347"/>
    </source>
</evidence>
<dbReference type="Proteomes" id="UP000278222">
    <property type="component" value="Unassembled WGS sequence"/>
</dbReference>
<sequence>MSRVGKNPVVIPQGVDLQVAGQTVTAKGKLGQLSMSVNPDVTIAVEGGKATVTPIGTSQRARTQWGTARNRLNALVRGVSEGYSKALEINGVGYRAAVQGKVLTLQLGYSHDVVFPIPDDVKIVCERPTAINVSGADKQRVGEIAAKIRSYRPPEPYKGKGIKYATETVLRKEGKKK</sequence>
<dbReference type="InterPro" id="IPR020040">
    <property type="entry name" value="Ribosomal_uL6_a/b-dom"/>
</dbReference>
<dbReference type="PROSITE" id="PS00525">
    <property type="entry name" value="RIBOSOMAL_L6_1"/>
    <property type="match status" value="1"/>
</dbReference>
<reference evidence="8 9" key="1">
    <citation type="submission" date="2018-11" db="EMBL/GenBank/DDBJ databases">
        <title>Genomic Encyclopedia of Type Strains, Phase IV (KMG-IV): sequencing the most valuable type-strain genomes for metagenomic binning, comparative biology and taxonomic classification.</title>
        <authorList>
            <person name="Goeker M."/>
        </authorList>
    </citation>
    <scope>NUCLEOTIDE SEQUENCE [LARGE SCALE GENOMIC DNA]</scope>
    <source>
        <strain evidence="8 9">DSM 5900</strain>
    </source>
</reference>
<evidence type="ECO:0000313" key="9">
    <source>
        <dbReference type="Proteomes" id="UP000278222"/>
    </source>
</evidence>
<organism evidence="8 9">
    <name type="scientific">Stella humosa</name>
    <dbReference type="NCBI Taxonomy" id="94"/>
    <lineage>
        <taxon>Bacteria</taxon>
        <taxon>Pseudomonadati</taxon>
        <taxon>Pseudomonadota</taxon>
        <taxon>Alphaproteobacteria</taxon>
        <taxon>Rhodospirillales</taxon>
        <taxon>Stellaceae</taxon>
        <taxon>Stella</taxon>
    </lineage>
</organism>
<dbReference type="HAMAP" id="MF_01365_B">
    <property type="entry name" value="Ribosomal_uL6_B"/>
    <property type="match status" value="1"/>
</dbReference>
<gene>
    <name evidence="4" type="primary">rplF</name>
    <name evidence="8" type="ORF">EDC65_2332</name>
</gene>
<comment type="similarity">
    <text evidence="1 4 5">Belongs to the universal ribosomal protein uL6 family.</text>
</comment>
<keyword evidence="4 6" id="KW-0694">RNA-binding</keyword>
<evidence type="ECO:0000313" key="8">
    <source>
        <dbReference type="EMBL" id="ROQ00532.1"/>
    </source>
</evidence>
<keyword evidence="4 6" id="KW-0699">rRNA-binding</keyword>
<dbReference type="EMBL" id="RJKX01000013">
    <property type="protein sequence ID" value="ROQ00532.1"/>
    <property type="molecule type" value="Genomic_DNA"/>
</dbReference>
<dbReference type="OrthoDB" id="9805007at2"/>
<dbReference type="InterPro" id="IPR019906">
    <property type="entry name" value="Ribosomal_uL6_bac-type"/>
</dbReference>
<dbReference type="InterPro" id="IPR036789">
    <property type="entry name" value="Ribosomal_uL6-like_a/b-dom_sf"/>
</dbReference>
<dbReference type="PIRSF" id="PIRSF002162">
    <property type="entry name" value="Ribosomal_L6"/>
    <property type="match status" value="1"/>
</dbReference>
<comment type="function">
    <text evidence="4 6">This protein binds to the 23S rRNA, and is important in its secondary structure. It is located near the subunit interface in the base of the L7/L12 stalk, and near the tRNA binding site of the peptidyltransferase center.</text>
</comment>
<dbReference type="PANTHER" id="PTHR11655">
    <property type="entry name" value="60S/50S RIBOSOMAL PROTEIN L6/L9"/>
    <property type="match status" value="1"/>
</dbReference>
<feature type="domain" description="Large ribosomal subunit protein uL6 alpha-beta" evidence="7">
    <location>
        <begin position="11"/>
        <end position="82"/>
    </location>
</feature>
<protein>
    <recommendedName>
        <fullName evidence="4">Large ribosomal subunit protein uL6</fullName>
    </recommendedName>
</protein>
<evidence type="ECO:0000256" key="3">
    <source>
        <dbReference type="ARBA" id="ARBA00023274"/>
    </source>
</evidence>
<evidence type="ECO:0000256" key="4">
    <source>
        <dbReference type="HAMAP-Rule" id="MF_01365"/>
    </source>
</evidence>
<dbReference type="SUPFAM" id="SSF56053">
    <property type="entry name" value="Ribosomal protein L6"/>
    <property type="match status" value="2"/>
</dbReference>
<comment type="caution">
    <text evidence="8">The sequence shown here is derived from an EMBL/GenBank/DDBJ whole genome shotgun (WGS) entry which is preliminary data.</text>
</comment>
<evidence type="ECO:0000256" key="1">
    <source>
        <dbReference type="ARBA" id="ARBA00009356"/>
    </source>
</evidence>
<comment type="subunit">
    <text evidence="4">Part of the 50S ribosomal subunit.</text>
</comment>
<evidence type="ECO:0000256" key="2">
    <source>
        <dbReference type="ARBA" id="ARBA00022980"/>
    </source>
</evidence>
<name>A0A3N1M459_9PROT</name>
<dbReference type="PRINTS" id="PR00059">
    <property type="entry name" value="RIBOSOMALL6"/>
</dbReference>
<dbReference type="InterPro" id="IPR002358">
    <property type="entry name" value="Ribosomal_uL6_CS"/>
</dbReference>
<dbReference type="GO" id="GO:0002181">
    <property type="term" value="P:cytoplasmic translation"/>
    <property type="evidence" value="ECO:0007669"/>
    <property type="project" value="TreeGrafter"/>
</dbReference>
<dbReference type="FunFam" id="3.90.930.12:FF:000001">
    <property type="entry name" value="50S ribosomal protein L6"/>
    <property type="match status" value="1"/>
</dbReference>
<dbReference type="Gene3D" id="3.90.930.12">
    <property type="entry name" value="Ribosomal protein L6, alpha-beta domain"/>
    <property type="match status" value="2"/>
</dbReference>
<keyword evidence="3 4" id="KW-0687">Ribonucleoprotein</keyword>
<dbReference type="PANTHER" id="PTHR11655:SF14">
    <property type="entry name" value="LARGE RIBOSOMAL SUBUNIT PROTEIN UL6M"/>
    <property type="match status" value="1"/>
</dbReference>
<dbReference type="InterPro" id="IPR000702">
    <property type="entry name" value="Ribosomal_uL6-like"/>
</dbReference>
<feature type="domain" description="Large ribosomal subunit protein uL6 alpha-beta" evidence="7">
    <location>
        <begin position="91"/>
        <end position="164"/>
    </location>
</feature>
<keyword evidence="9" id="KW-1185">Reference proteome</keyword>
<evidence type="ECO:0000256" key="5">
    <source>
        <dbReference type="RuleBase" id="RU003869"/>
    </source>
</evidence>
<dbReference type="Pfam" id="PF00347">
    <property type="entry name" value="Ribosomal_L6"/>
    <property type="match status" value="2"/>
</dbReference>
<dbReference type="NCBIfam" id="TIGR03654">
    <property type="entry name" value="L6_bact"/>
    <property type="match status" value="1"/>
</dbReference>
<dbReference type="AlphaFoldDB" id="A0A3N1M459"/>
<dbReference type="GO" id="GO:0019843">
    <property type="term" value="F:rRNA binding"/>
    <property type="evidence" value="ECO:0007669"/>
    <property type="project" value="UniProtKB-UniRule"/>
</dbReference>
<dbReference type="GO" id="GO:0022625">
    <property type="term" value="C:cytosolic large ribosomal subunit"/>
    <property type="evidence" value="ECO:0007669"/>
    <property type="project" value="UniProtKB-UniRule"/>
</dbReference>
<dbReference type="RefSeq" id="WP_123689801.1">
    <property type="nucleotide sequence ID" value="NZ_AP019700.1"/>
</dbReference>